<proteinExistence type="predicted"/>
<evidence type="ECO:0000313" key="2">
    <source>
        <dbReference type="EMBL" id="MDN4476759.1"/>
    </source>
</evidence>
<dbReference type="GO" id="GO:0016301">
    <property type="term" value="F:kinase activity"/>
    <property type="evidence" value="ECO:0007669"/>
    <property type="project" value="UniProtKB-KW"/>
</dbReference>
<gene>
    <name evidence="2" type="ORF">QQX09_12935</name>
</gene>
<dbReference type="Pfam" id="PF00485">
    <property type="entry name" value="PRK"/>
    <property type="match status" value="1"/>
</dbReference>
<reference evidence="2" key="1">
    <citation type="submission" date="2023-06" db="EMBL/GenBank/DDBJ databases">
        <title>Sysu t00192.</title>
        <authorList>
            <person name="Gao L."/>
            <person name="Fang B.-Z."/>
            <person name="Li W.-J."/>
        </authorList>
    </citation>
    <scope>NUCLEOTIDE SEQUENCE</scope>
    <source>
        <strain evidence="2">SYSU T00192</strain>
    </source>
</reference>
<keyword evidence="3" id="KW-1185">Reference proteome</keyword>
<evidence type="ECO:0000313" key="3">
    <source>
        <dbReference type="Proteomes" id="UP001172728"/>
    </source>
</evidence>
<dbReference type="PANTHER" id="PTHR10285">
    <property type="entry name" value="URIDINE KINASE"/>
    <property type="match status" value="1"/>
</dbReference>
<comment type="caution">
    <text evidence="2">The sequence shown here is derived from an EMBL/GenBank/DDBJ whole genome shotgun (WGS) entry which is preliminary data.</text>
</comment>
<dbReference type="Proteomes" id="UP001172728">
    <property type="component" value="Unassembled WGS sequence"/>
</dbReference>
<protein>
    <submittedName>
        <fullName evidence="2">Nucleoside/nucleotide kinase family protein</fullName>
    </submittedName>
</protein>
<feature type="domain" description="Phosphoribulokinase/uridine kinase" evidence="1">
    <location>
        <begin position="19"/>
        <end position="200"/>
    </location>
</feature>
<name>A0ABT8GC97_9MICO</name>
<dbReference type="EMBL" id="JAUHPW010000011">
    <property type="protein sequence ID" value="MDN4476759.1"/>
    <property type="molecule type" value="Genomic_DNA"/>
</dbReference>
<dbReference type="Gene3D" id="3.40.50.300">
    <property type="entry name" value="P-loop containing nucleotide triphosphate hydrolases"/>
    <property type="match status" value="1"/>
</dbReference>
<dbReference type="InterPro" id="IPR006083">
    <property type="entry name" value="PRK/URK"/>
</dbReference>
<dbReference type="NCBIfam" id="NF006743">
    <property type="entry name" value="PRK09270.1-2"/>
    <property type="match status" value="1"/>
</dbReference>
<dbReference type="InterPro" id="IPR027417">
    <property type="entry name" value="P-loop_NTPase"/>
</dbReference>
<dbReference type="RefSeq" id="WP_301135450.1">
    <property type="nucleotide sequence ID" value="NZ_JAUHPW010000011.1"/>
</dbReference>
<sequence>MTDALVARAAALAAEDRAILGIAGIPGAGKSTLARELVAGLRAAGAAAAYLPMDGFHLSAAELARRALADRKGAPETFDVDGFVALLRRVRAAREDVLAPDYDRDLHDVVPGGLVVPAGARIVVTEGNYLGVGGGWEAVRPALDALWFLDVPWEVARERLIERRVATGRLRDDAVAWVDTVDAANARLVGASRGAADLVIPG</sequence>
<dbReference type="SUPFAM" id="SSF52540">
    <property type="entry name" value="P-loop containing nucleoside triphosphate hydrolases"/>
    <property type="match status" value="1"/>
</dbReference>
<keyword evidence="2" id="KW-0418">Kinase</keyword>
<organism evidence="2 3">
    <name type="scientific">Demequina litoralis</name>
    <dbReference type="NCBI Taxonomy" id="3051660"/>
    <lineage>
        <taxon>Bacteria</taxon>
        <taxon>Bacillati</taxon>
        <taxon>Actinomycetota</taxon>
        <taxon>Actinomycetes</taxon>
        <taxon>Micrococcales</taxon>
        <taxon>Demequinaceae</taxon>
        <taxon>Demequina</taxon>
    </lineage>
</organism>
<keyword evidence="2" id="KW-0808">Transferase</keyword>
<accession>A0ABT8GC97</accession>
<evidence type="ECO:0000259" key="1">
    <source>
        <dbReference type="Pfam" id="PF00485"/>
    </source>
</evidence>